<keyword evidence="2" id="KW-1185">Reference proteome</keyword>
<keyword evidence="1" id="KW-0808">Transferase</keyword>
<dbReference type="Proteomes" id="UP001139462">
    <property type="component" value="Unassembled WGS sequence"/>
</dbReference>
<dbReference type="EC" id="2.4.-.-" evidence="1"/>
<evidence type="ECO:0000313" key="2">
    <source>
        <dbReference type="Proteomes" id="UP001139462"/>
    </source>
</evidence>
<protein>
    <submittedName>
        <fullName evidence="1">Glycosyltransferase</fullName>
        <ecNumber evidence="1">2.4.-.-</ecNumber>
    </submittedName>
</protein>
<gene>
    <name evidence="1" type="ORF">K8344_11520</name>
</gene>
<accession>A0A9X1QZW8</accession>
<name>A0A9X1QZW8_9FLAO</name>
<dbReference type="Gene3D" id="3.40.50.2000">
    <property type="entry name" value="Glycogen Phosphorylase B"/>
    <property type="match status" value="1"/>
</dbReference>
<dbReference type="EMBL" id="JAIRBB010000011">
    <property type="protein sequence ID" value="MCG2431751.1"/>
    <property type="molecule type" value="Genomic_DNA"/>
</dbReference>
<reference evidence="1" key="1">
    <citation type="submission" date="2021-09" db="EMBL/GenBank/DDBJ databases">
        <title>Genome of Aequorivita sp. strain F64183.</title>
        <authorList>
            <person name="Wang Y."/>
        </authorList>
    </citation>
    <scope>NUCLEOTIDE SEQUENCE</scope>
    <source>
        <strain evidence="1">F64183</strain>
    </source>
</reference>
<proteinExistence type="predicted"/>
<dbReference type="AlphaFoldDB" id="A0A9X1QZW8"/>
<evidence type="ECO:0000313" key="1">
    <source>
        <dbReference type="EMBL" id="MCG2431751.1"/>
    </source>
</evidence>
<dbReference type="RefSeq" id="WP_237608835.1">
    <property type="nucleotide sequence ID" value="NZ_JAIRBB010000011.1"/>
</dbReference>
<dbReference type="SUPFAM" id="SSF53756">
    <property type="entry name" value="UDP-Glycosyltransferase/glycogen phosphorylase"/>
    <property type="match status" value="1"/>
</dbReference>
<dbReference type="GO" id="GO:0016757">
    <property type="term" value="F:glycosyltransferase activity"/>
    <property type="evidence" value="ECO:0007669"/>
    <property type="project" value="UniProtKB-KW"/>
</dbReference>
<organism evidence="1 2">
    <name type="scientific">Aequorivita xiaoshiensis</name>
    <dbReference type="NCBI Taxonomy" id="2874476"/>
    <lineage>
        <taxon>Bacteria</taxon>
        <taxon>Pseudomonadati</taxon>
        <taxon>Bacteroidota</taxon>
        <taxon>Flavobacteriia</taxon>
        <taxon>Flavobacteriales</taxon>
        <taxon>Flavobacteriaceae</taxon>
        <taxon>Aequorivita</taxon>
    </lineage>
</organism>
<keyword evidence="1" id="KW-0328">Glycosyltransferase</keyword>
<comment type="caution">
    <text evidence="1">The sequence shown here is derived from an EMBL/GenBank/DDBJ whole genome shotgun (WGS) entry which is preliminary data.</text>
</comment>
<dbReference type="Pfam" id="PF13692">
    <property type="entry name" value="Glyco_trans_1_4"/>
    <property type="match status" value="1"/>
</dbReference>
<sequence length="433" mass="49121">MDTNLNTKKLLIIGHTYPEPSTTAAGGRMMQLIKLFNESNYEITFGSTASKNEKSANLIAQDITIKNIKLNDSTFDDFVKEINPTVVMFDRFITEEQFGWRVSENCPNALKILDTEDLHFLRNARKEAIKKNKPVSVANLFSDSAKRELASILRCDLSLIISEYEIMLLKNSFNISSDILFYLPLLADANTEFKNSVSFTERKNFLAIGNLLHPPNVDSVLQLKKLWPKIKRQIPSAELHVYGAYAPQQILQLNNKKEGFIIQGWAEDVNEIMNNYRVQLAPIRFGAGLKGKLFDAMQFGLPSITTKVGAEGLYGNLAYGGVITTSDENFITNAVELYSDENAWQNAQKNGFKIIEKRFLGELFSEKLNAKITTLVKTITKHRQENFLGQVIQHHTLQSTKYLSKWIETKNQIPQNSSPVCFANSDEVRDEYK</sequence>